<sequence length="187" mass="20174">MANPLSGERVKHAPEFANTRKHAELLAIASPLAAAAYSTLPDGRKRTHYQQLAGKAIHWLKADKNVAEVQILLQHAAAAIAKTFEEQQIPRLIASEKAGGNLLFSLPAQRSIGSRKHRTGANRRTRKAAASLEGAGFVKREKILIKYIALIIFFGNISSALCFPNKSALTPCVVTSSNLFPGLPAIS</sequence>
<organism evidence="1 2">
    <name type="scientific">Filimonas zeae</name>
    <dbReference type="NCBI Taxonomy" id="1737353"/>
    <lineage>
        <taxon>Bacteria</taxon>
        <taxon>Pseudomonadati</taxon>
        <taxon>Bacteroidota</taxon>
        <taxon>Chitinophagia</taxon>
        <taxon>Chitinophagales</taxon>
        <taxon>Chitinophagaceae</taxon>
        <taxon>Filimonas</taxon>
    </lineage>
</organism>
<gene>
    <name evidence="1" type="ORF">GCM10011379_51790</name>
</gene>
<keyword evidence="2" id="KW-1185">Reference proteome</keyword>
<protein>
    <submittedName>
        <fullName evidence="1">Uncharacterized protein</fullName>
    </submittedName>
</protein>
<reference evidence="1" key="2">
    <citation type="submission" date="2020-09" db="EMBL/GenBank/DDBJ databases">
        <authorList>
            <person name="Sun Q."/>
            <person name="Zhou Y."/>
        </authorList>
    </citation>
    <scope>NUCLEOTIDE SEQUENCE</scope>
    <source>
        <strain evidence="1">CGMCC 1.15290</strain>
    </source>
</reference>
<dbReference type="EMBL" id="BMIB01000006">
    <property type="protein sequence ID" value="GGH80632.1"/>
    <property type="molecule type" value="Genomic_DNA"/>
</dbReference>
<comment type="caution">
    <text evidence="1">The sequence shown here is derived from an EMBL/GenBank/DDBJ whole genome shotgun (WGS) entry which is preliminary data.</text>
</comment>
<dbReference type="Proteomes" id="UP000627292">
    <property type="component" value="Unassembled WGS sequence"/>
</dbReference>
<reference evidence="1" key="1">
    <citation type="journal article" date="2014" name="Int. J. Syst. Evol. Microbiol.">
        <title>Complete genome sequence of Corynebacterium casei LMG S-19264T (=DSM 44701T), isolated from a smear-ripened cheese.</title>
        <authorList>
            <consortium name="US DOE Joint Genome Institute (JGI-PGF)"/>
            <person name="Walter F."/>
            <person name="Albersmeier A."/>
            <person name="Kalinowski J."/>
            <person name="Ruckert C."/>
        </authorList>
    </citation>
    <scope>NUCLEOTIDE SEQUENCE</scope>
    <source>
        <strain evidence="1">CGMCC 1.15290</strain>
    </source>
</reference>
<name>A0A917MYT5_9BACT</name>
<evidence type="ECO:0000313" key="2">
    <source>
        <dbReference type="Proteomes" id="UP000627292"/>
    </source>
</evidence>
<evidence type="ECO:0000313" key="1">
    <source>
        <dbReference type="EMBL" id="GGH80632.1"/>
    </source>
</evidence>
<accession>A0A917MYT5</accession>
<dbReference type="AlphaFoldDB" id="A0A917MYT5"/>
<proteinExistence type="predicted"/>